<evidence type="ECO:0000313" key="2">
    <source>
        <dbReference type="EMBL" id="PIN25684.1"/>
    </source>
</evidence>
<keyword evidence="3" id="KW-1185">Reference proteome</keyword>
<comment type="caution">
    <text evidence="2">The sequence shown here is derived from an EMBL/GenBank/DDBJ whole genome shotgun (WGS) entry which is preliminary data.</text>
</comment>
<evidence type="ECO:0000256" key="1">
    <source>
        <dbReference type="SAM" id="Phobius"/>
    </source>
</evidence>
<protein>
    <submittedName>
        <fullName evidence="2">Uncharacterized protein</fullName>
    </submittedName>
</protein>
<proteinExistence type="predicted"/>
<keyword evidence="1" id="KW-1133">Transmembrane helix</keyword>
<gene>
    <name evidence="2" type="ORF">CDL12_01563</name>
</gene>
<keyword evidence="1" id="KW-0472">Membrane</keyword>
<organism evidence="2 3">
    <name type="scientific">Handroanthus impetiginosus</name>
    <dbReference type="NCBI Taxonomy" id="429701"/>
    <lineage>
        <taxon>Eukaryota</taxon>
        <taxon>Viridiplantae</taxon>
        <taxon>Streptophyta</taxon>
        <taxon>Embryophyta</taxon>
        <taxon>Tracheophyta</taxon>
        <taxon>Spermatophyta</taxon>
        <taxon>Magnoliopsida</taxon>
        <taxon>eudicotyledons</taxon>
        <taxon>Gunneridae</taxon>
        <taxon>Pentapetalae</taxon>
        <taxon>asterids</taxon>
        <taxon>lamiids</taxon>
        <taxon>Lamiales</taxon>
        <taxon>Bignoniaceae</taxon>
        <taxon>Crescentiina</taxon>
        <taxon>Tabebuia alliance</taxon>
        <taxon>Handroanthus</taxon>
    </lineage>
</organism>
<dbReference type="Proteomes" id="UP000231279">
    <property type="component" value="Unassembled WGS sequence"/>
</dbReference>
<sequence length="160" mass="19404">MHSNLHIIVDMVFHMSRQRHQRVHEEADLWTQRMHTKLVKQATIAMEEFRSTHATEEPTPQLREPRTWRLPPRRMVKVNFDRALQLATETLAMVARDSESHCLWWVTLSAKGYDFVPHIHYKWTHKTVSLFVQLLSMFCDFSFLFFFFFFFFFPLKRERG</sequence>
<reference evidence="3" key="1">
    <citation type="journal article" date="2018" name="Gigascience">
        <title>Genome assembly of the Pink Ipe (Handroanthus impetiginosus, Bignoniaceae), a highly valued, ecologically keystone Neotropical timber forest tree.</title>
        <authorList>
            <person name="Silva-Junior O.B."/>
            <person name="Grattapaglia D."/>
            <person name="Novaes E."/>
            <person name="Collevatti R.G."/>
        </authorList>
    </citation>
    <scope>NUCLEOTIDE SEQUENCE [LARGE SCALE GENOMIC DNA]</scope>
    <source>
        <strain evidence="3">cv. UFG-1</strain>
    </source>
</reference>
<dbReference type="EMBL" id="NKXS01000189">
    <property type="protein sequence ID" value="PIN25684.1"/>
    <property type="molecule type" value="Genomic_DNA"/>
</dbReference>
<name>A0A2G9I7F9_9LAMI</name>
<accession>A0A2G9I7F9</accession>
<evidence type="ECO:0000313" key="3">
    <source>
        <dbReference type="Proteomes" id="UP000231279"/>
    </source>
</evidence>
<keyword evidence="1" id="KW-0812">Transmembrane</keyword>
<dbReference type="AlphaFoldDB" id="A0A2G9I7F9"/>
<feature type="transmembrane region" description="Helical" evidence="1">
    <location>
        <begin position="130"/>
        <end position="153"/>
    </location>
</feature>